<dbReference type="InterPro" id="IPR016169">
    <property type="entry name" value="FAD-bd_PCMH_sub2"/>
</dbReference>
<name>A0AAP0KPV5_9MAGN</name>
<evidence type="ECO:0000256" key="1">
    <source>
        <dbReference type="ARBA" id="ARBA00022630"/>
    </source>
</evidence>
<dbReference type="GO" id="GO:0016491">
    <property type="term" value="F:oxidoreductase activity"/>
    <property type="evidence" value="ECO:0007669"/>
    <property type="project" value="InterPro"/>
</dbReference>
<evidence type="ECO:0000313" key="4">
    <source>
        <dbReference type="EMBL" id="KAK9155309.1"/>
    </source>
</evidence>
<keyword evidence="2" id="KW-0274">FAD</keyword>
<evidence type="ECO:0000256" key="2">
    <source>
        <dbReference type="ARBA" id="ARBA00022827"/>
    </source>
</evidence>
<organism evidence="4 5">
    <name type="scientific">Stephania japonica</name>
    <dbReference type="NCBI Taxonomy" id="461633"/>
    <lineage>
        <taxon>Eukaryota</taxon>
        <taxon>Viridiplantae</taxon>
        <taxon>Streptophyta</taxon>
        <taxon>Embryophyta</taxon>
        <taxon>Tracheophyta</taxon>
        <taxon>Spermatophyta</taxon>
        <taxon>Magnoliopsida</taxon>
        <taxon>Ranunculales</taxon>
        <taxon>Menispermaceae</taxon>
        <taxon>Menispermoideae</taxon>
        <taxon>Cissampelideae</taxon>
        <taxon>Stephania</taxon>
    </lineage>
</organism>
<evidence type="ECO:0000259" key="3">
    <source>
        <dbReference type="Pfam" id="PF08031"/>
    </source>
</evidence>
<dbReference type="GO" id="GO:0050660">
    <property type="term" value="F:flavin adenine dinucleotide binding"/>
    <property type="evidence" value="ECO:0007669"/>
    <property type="project" value="InterPro"/>
</dbReference>
<feature type="domain" description="Berberine/berberine-like" evidence="3">
    <location>
        <begin position="253"/>
        <end position="311"/>
    </location>
</feature>
<dbReference type="EMBL" id="JBBNAE010000001">
    <property type="protein sequence ID" value="KAK9155309.1"/>
    <property type="molecule type" value="Genomic_DNA"/>
</dbReference>
<protein>
    <recommendedName>
        <fullName evidence="3">Berberine/berberine-like domain-containing protein</fullName>
    </recommendedName>
</protein>
<evidence type="ECO:0000313" key="5">
    <source>
        <dbReference type="Proteomes" id="UP001417504"/>
    </source>
</evidence>
<dbReference type="AlphaFoldDB" id="A0AAP0KPV5"/>
<keyword evidence="5" id="KW-1185">Reference proteome</keyword>
<sequence length="315" mass="36260">MGEDLFWAVRGGGGASFGVIISWKIRLVHVPPTVTVFTVHKTLEQGAAKLIHRWQYIAHKLHEDLFIRVIVQIINGEKTHGAKSLKVGFNSIFLGSIEDLIPLMNESFPELGLTTNDCTEMTWIESILYFVGYYPQGTPIDVLLNRTNQDQSFFKAKSDFVKTPIPEKALKRILKWYLKEQTAFMIMDPFGGRMSEISEFATPFPHRDGNLYNIQYLVKWVENGDKAPQKHLHWIRKLYRYMSPYVSNSPRAAYLNYRDLDLGTNGHGSNISLSRAVVWGRKYFNKNFERLALVKGKVDPDNFFRNEQSIPPLFP</sequence>
<dbReference type="Pfam" id="PF08031">
    <property type="entry name" value="BBE"/>
    <property type="match status" value="1"/>
</dbReference>
<accession>A0AAP0KPV5</accession>
<dbReference type="Gene3D" id="3.40.462.20">
    <property type="match status" value="1"/>
</dbReference>
<keyword evidence="1" id="KW-0285">Flavoprotein</keyword>
<reference evidence="4 5" key="1">
    <citation type="submission" date="2024-01" db="EMBL/GenBank/DDBJ databases">
        <title>Genome assemblies of Stephania.</title>
        <authorList>
            <person name="Yang L."/>
        </authorList>
    </citation>
    <scope>NUCLEOTIDE SEQUENCE [LARGE SCALE GENOMIC DNA]</scope>
    <source>
        <strain evidence="4">QJT</strain>
        <tissue evidence="4">Leaf</tissue>
    </source>
</reference>
<gene>
    <name evidence="4" type="ORF">Sjap_002789</name>
</gene>
<dbReference type="InterPro" id="IPR012951">
    <property type="entry name" value="BBE"/>
</dbReference>
<dbReference type="Gene3D" id="3.30.465.10">
    <property type="match status" value="1"/>
</dbReference>
<comment type="caution">
    <text evidence="4">The sequence shown here is derived from an EMBL/GenBank/DDBJ whole genome shotgun (WGS) entry which is preliminary data.</text>
</comment>
<dbReference type="Proteomes" id="UP001417504">
    <property type="component" value="Unassembled WGS sequence"/>
</dbReference>
<dbReference type="PANTHER" id="PTHR32448">
    <property type="entry name" value="OS08G0158400 PROTEIN"/>
    <property type="match status" value="1"/>
</dbReference>
<proteinExistence type="predicted"/>